<dbReference type="Gene3D" id="1.10.10.10">
    <property type="entry name" value="Winged helix-like DNA-binding domain superfamily/Winged helix DNA-binding domain"/>
    <property type="match status" value="1"/>
</dbReference>
<evidence type="ECO:0000313" key="6">
    <source>
        <dbReference type="EMBL" id="CAB1129307.1"/>
    </source>
</evidence>
<evidence type="ECO:0000256" key="3">
    <source>
        <dbReference type="ARBA" id="ARBA00023125"/>
    </source>
</evidence>
<dbReference type="PANTHER" id="PTHR30126:SF39">
    <property type="entry name" value="HTH-TYPE TRANSCRIPTIONAL REGULATOR CYSL"/>
    <property type="match status" value="1"/>
</dbReference>
<dbReference type="SUPFAM" id="SSF46785">
    <property type="entry name" value="Winged helix' DNA-binding domain"/>
    <property type="match status" value="1"/>
</dbReference>
<dbReference type="SUPFAM" id="SSF53850">
    <property type="entry name" value="Periplasmic binding protein-like II"/>
    <property type="match status" value="1"/>
</dbReference>
<keyword evidence="4" id="KW-0804">Transcription</keyword>
<dbReference type="CDD" id="cd08420">
    <property type="entry name" value="PBP2_CysL_like"/>
    <property type="match status" value="1"/>
</dbReference>
<evidence type="ECO:0000256" key="4">
    <source>
        <dbReference type="ARBA" id="ARBA00023163"/>
    </source>
</evidence>
<keyword evidence="3" id="KW-0238">DNA-binding</keyword>
<dbReference type="InterPro" id="IPR000847">
    <property type="entry name" value="LysR_HTH_N"/>
</dbReference>
<dbReference type="PROSITE" id="PS50931">
    <property type="entry name" value="HTH_LYSR"/>
    <property type="match status" value="1"/>
</dbReference>
<evidence type="ECO:0000313" key="7">
    <source>
        <dbReference type="Proteomes" id="UP000503399"/>
    </source>
</evidence>
<organism evidence="6 7">
    <name type="scientific">Candidatus Hydrogenisulfobacillus filiaventi</name>
    <dbReference type="NCBI Taxonomy" id="2707344"/>
    <lineage>
        <taxon>Bacteria</taxon>
        <taxon>Bacillati</taxon>
        <taxon>Bacillota</taxon>
        <taxon>Clostridia</taxon>
        <taxon>Eubacteriales</taxon>
        <taxon>Clostridiales Family XVII. Incertae Sedis</taxon>
        <taxon>Candidatus Hydrogenisulfobacillus</taxon>
    </lineage>
</organism>
<proteinExistence type="inferred from homology"/>
<dbReference type="Pfam" id="PF00126">
    <property type="entry name" value="HTH_1"/>
    <property type="match status" value="1"/>
</dbReference>
<protein>
    <submittedName>
        <fullName evidence="6">LysR family transcriptional regulator</fullName>
    </submittedName>
</protein>
<comment type="similarity">
    <text evidence="1">Belongs to the LysR transcriptional regulatory family.</text>
</comment>
<feature type="domain" description="HTH lysR-type" evidence="5">
    <location>
        <begin position="6"/>
        <end position="63"/>
    </location>
</feature>
<dbReference type="PANTHER" id="PTHR30126">
    <property type="entry name" value="HTH-TYPE TRANSCRIPTIONAL REGULATOR"/>
    <property type="match status" value="1"/>
</dbReference>
<dbReference type="InterPro" id="IPR036388">
    <property type="entry name" value="WH-like_DNA-bd_sf"/>
</dbReference>
<dbReference type="FunFam" id="1.10.10.10:FF:000001">
    <property type="entry name" value="LysR family transcriptional regulator"/>
    <property type="match status" value="1"/>
</dbReference>
<dbReference type="PRINTS" id="PR00039">
    <property type="entry name" value="HTHLYSR"/>
</dbReference>
<dbReference type="EMBL" id="LR778114">
    <property type="protein sequence ID" value="CAB1129307.1"/>
    <property type="molecule type" value="Genomic_DNA"/>
</dbReference>
<dbReference type="InterPro" id="IPR005119">
    <property type="entry name" value="LysR_subst-bd"/>
</dbReference>
<reference evidence="6 7" key="1">
    <citation type="submission" date="2020-02" db="EMBL/GenBank/DDBJ databases">
        <authorList>
            <person name="Hogendoorn C."/>
        </authorList>
    </citation>
    <scope>NUCLEOTIDE SEQUENCE [LARGE SCALE GENOMIC DNA]</scope>
    <source>
        <strain evidence="6">R501</strain>
    </source>
</reference>
<evidence type="ECO:0000256" key="2">
    <source>
        <dbReference type="ARBA" id="ARBA00023015"/>
    </source>
</evidence>
<dbReference type="GO" id="GO:0003700">
    <property type="term" value="F:DNA-binding transcription factor activity"/>
    <property type="evidence" value="ECO:0007669"/>
    <property type="project" value="InterPro"/>
</dbReference>
<gene>
    <name evidence="6" type="ORF">R50_1806</name>
</gene>
<keyword evidence="2" id="KW-0805">Transcription regulation</keyword>
<dbReference type="KEGG" id="hfv:R50_1806"/>
<dbReference type="GO" id="GO:0000976">
    <property type="term" value="F:transcription cis-regulatory region binding"/>
    <property type="evidence" value="ECO:0007669"/>
    <property type="project" value="TreeGrafter"/>
</dbReference>
<dbReference type="Gene3D" id="3.40.190.10">
    <property type="entry name" value="Periplasmic binding protein-like II"/>
    <property type="match status" value="2"/>
</dbReference>
<evidence type="ECO:0000256" key="1">
    <source>
        <dbReference type="ARBA" id="ARBA00009437"/>
    </source>
</evidence>
<dbReference type="InterPro" id="IPR036390">
    <property type="entry name" value="WH_DNA-bd_sf"/>
</dbReference>
<dbReference type="Proteomes" id="UP000503399">
    <property type="component" value="Chromosome"/>
</dbReference>
<keyword evidence="7" id="KW-1185">Reference proteome</keyword>
<evidence type="ECO:0000259" key="5">
    <source>
        <dbReference type="PROSITE" id="PS50931"/>
    </source>
</evidence>
<name>A0A6F8ZHE6_9FIRM</name>
<sequence length="307" mass="33399">MQASGLNLIHLQTFIAVAQERSFSRASQRLFLAQPTVSAHIQSLEAFYGVRLFRRTSKMVELTPAGSKLLDYALHIQGLVQEARAALESVAHTDRLSLGLGASQTLGNYVVPAVLGELWQARPEVRIHLQIGNSSAILARLEAGEIDVALLEGAYTPGGCWRQWPWMADTLALVVGPRHPWAGRGRVTTEELTQPCLLLREPGSATRETVLAALKAAGLPLERLRYQELGSIEAIKRAVADGLGVSFLSPWAVRREVAEGRLAMVTVEGLPLTRAFTVVARPEVQDHPLGRWFLDALASGRAQPAAL</sequence>
<accession>A0A6F8ZHE6</accession>
<dbReference type="AlphaFoldDB" id="A0A6F8ZHE6"/>
<dbReference type="Pfam" id="PF03466">
    <property type="entry name" value="LysR_substrate"/>
    <property type="match status" value="1"/>
</dbReference>